<dbReference type="AlphaFoldDB" id="A0A1S7DQF4"/>
<proteinExistence type="predicted"/>
<evidence type="ECO:0000313" key="1">
    <source>
        <dbReference type="EMBL" id="AQY21336.1"/>
    </source>
</evidence>
<accession>A0A1S7DQF4</accession>
<dbReference type="Proteomes" id="UP000189883">
    <property type="component" value="Chromosome"/>
</dbReference>
<organism evidence="1 2">
    <name type="scientific">Riemerella anatipestifer</name>
    <name type="common">Moraxella anatipestifer</name>
    <dbReference type="NCBI Taxonomy" id="34085"/>
    <lineage>
        <taxon>Bacteria</taxon>
        <taxon>Pseudomonadati</taxon>
        <taxon>Bacteroidota</taxon>
        <taxon>Flavobacteriia</taxon>
        <taxon>Flavobacteriales</taxon>
        <taxon>Weeksellaceae</taxon>
        <taxon>Riemerella</taxon>
    </lineage>
</organism>
<name>A0A1S7DQF4_RIEAN</name>
<reference evidence="1 2" key="1">
    <citation type="submission" date="2015-06" db="EMBL/GenBank/DDBJ databases">
        <title>R. anatipestifer strain HXb2 is the most virulent strain so far, and the genome sequence would help us uncover the pathogenesis.</title>
        <authorList>
            <person name="Hu Q."/>
            <person name="Qi J."/>
            <person name="Bo H."/>
            <person name="Liu G."/>
            <person name="Tao M."/>
            <person name="Ding Y."/>
            <person name="Xue Y."/>
        </authorList>
    </citation>
    <scope>NUCLEOTIDE SEQUENCE [LARGE SCALE GENOMIC DNA]</scope>
    <source>
        <strain evidence="1 2">HXb2</strain>
    </source>
</reference>
<gene>
    <name evidence="1" type="ORF">AB406_0377</name>
</gene>
<sequence>MVAFFFKKMKKEQVLQERKEAELLVEQGFVFNAGEKEHHIKPVTYGTILHANKYAVDLKLNLLSEDNNSLLRELEANIDPLMKFIAVCVLGNKKDIEEKTEVLAEELKWSLKPKDAMGICLAIIQMYDLTNFISSIRLIGTMTITAPKKSLTTETLIDG</sequence>
<evidence type="ECO:0000313" key="2">
    <source>
        <dbReference type="Proteomes" id="UP000189883"/>
    </source>
</evidence>
<dbReference type="EMBL" id="CP011859">
    <property type="protein sequence ID" value="AQY21336.1"/>
    <property type="molecule type" value="Genomic_DNA"/>
</dbReference>
<protein>
    <submittedName>
        <fullName evidence="1">Uncharacterized protein</fullName>
    </submittedName>
</protein>